<dbReference type="EMBL" id="VSSQ01024257">
    <property type="protein sequence ID" value="MPM71663.1"/>
    <property type="molecule type" value="Genomic_DNA"/>
</dbReference>
<organism evidence="2">
    <name type="scientific">bioreactor metagenome</name>
    <dbReference type="NCBI Taxonomy" id="1076179"/>
    <lineage>
        <taxon>unclassified sequences</taxon>
        <taxon>metagenomes</taxon>
        <taxon>ecological metagenomes</taxon>
    </lineage>
</organism>
<accession>A0A645C846</accession>
<dbReference type="AlphaFoldDB" id="A0A645C846"/>
<evidence type="ECO:0000256" key="1">
    <source>
        <dbReference type="SAM" id="MobiDB-lite"/>
    </source>
</evidence>
<proteinExistence type="predicted"/>
<comment type="caution">
    <text evidence="2">The sequence shown here is derived from an EMBL/GenBank/DDBJ whole genome shotgun (WGS) entry which is preliminary data.</text>
</comment>
<reference evidence="2" key="1">
    <citation type="submission" date="2019-08" db="EMBL/GenBank/DDBJ databases">
        <authorList>
            <person name="Kucharzyk K."/>
            <person name="Murdoch R.W."/>
            <person name="Higgins S."/>
            <person name="Loffler F."/>
        </authorList>
    </citation>
    <scope>NUCLEOTIDE SEQUENCE</scope>
</reference>
<protein>
    <submittedName>
        <fullName evidence="2">Uncharacterized protein</fullName>
    </submittedName>
</protein>
<feature type="region of interest" description="Disordered" evidence="1">
    <location>
        <begin position="106"/>
        <end position="128"/>
    </location>
</feature>
<sequence length="128" mass="14584">MGRTAAAAGILQKPAPVDPVVFSHGNLQPVMGRRLDRNRADGGKYPRRFAGQFRQLQLQCAVGAATERFAIRYELILRQIEPGNIGRMTRQCFVATDSEFRFRHRAAAAEQRQRQRRRQQPIDPFVHG</sequence>
<evidence type="ECO:0000313" key="2">
    <source>
        <dbReference type="EMBL" id="MPM71663.1"/>
    </source>
</evidence>
<gene>
    <name evidence="2" type="ORF">SDC9_118633</name>
</gene>
<name>A0A645C846_9ZZZZ</name>